<evidence type="ECO:0000259" key="2">
    <source>
        <dbReference type="PROSITE" id="PS50812"/>
    </source>
</evidence>
<dbReference type="AlphaFoldDB" id="A0A485KRK1"/>
<feature type="compositionally biased region" description="Polar residues" evidence="1">
    <location>
        <begin position="155"/>
        <end position="164"/>
    </location>
</feature>
<evidence type="ECO:0000313" key="3">
    <source>
        <dbReference type="EMBL" id="KAF0698716.1"/>
    </source>
</evidence>
<feature type="compositionally biased region" description="Basic and acidic residues" evidence="1">
    <location>
        <begin position="196"/>
        <end position="213"/>
    </location>
</feature>
<name>A0A485KRK1_9STRA</name>
<dbReference type="Gene3D" id="2.30.30.140">
    <property type="match status" value="4"/>
</dbReference>
<feature type="domain" description="PWWP" evidence="2">
    <location>
        <begin position="495"/>
        <end position="555"/>
    </location>
</feature>
<dbReference type="Pfam" id="PF00855">
    <property type="entry name" value="PWWP"/>
    <property type="match status" value="3"/>
</dbReference>
<reference evidence="4 5" key="1">
    <citation type="submission" date="2019-03" db="EMBL/GenBank/DDBJ databases">
        <authorList>
            <person name="Gaulin E."/>
            <person name="Dumas B."/>
        </authorList>
    </citation>
    <scope>NUCLEOTIDE SEQUENCE [LARGE SCALE GENOMIC DNA]</scope>
    <source>
        <strain evidence="4">CBS 568.67</strain>
    </source>
</reference>
<accession>A0A485KRK1</accession>
<dbReference type="Proteomes" id="UP000332933">
    <property type="component" value="Unassembled WGS sequence"/>
</dbReference>
<dbReference type="InterPro" id="IPR000313">
    <property type="entry name" value="PWWP_dom"/>
</dbReference>
<dbReference type="CDD" id="cd05162">
    <property type="entry name" value="PWWP"/>
    <property type="match status" value="3"/>
</dbReference>
<feature type="region of interest" description="Disordered" evidence="1">
    <location>
        <begin position="767"/>
        <end position="804"/>
    </location>
</feature>
<organism evidence="4 5">
    <name type="scientific">Aphanomyces stellatus</name>
    <dbReference type="NCBI Taxonomy" id="120398"/>
    <lineage>
        <taxon>Eukaryota</taxon>
        <taxon>Sar</taxon>
        <taxon>Stramenopiles</taxon>
        <taxon>Oomycota</taxon>
        <taxon>Saprolegniomycetes</taxon>
        <taxon>Saprolegniales</taxon>
        <taxon>Verrucalvaceae</taxon>
        <taxon>Aphanomyces</taxon>
    </lineage>
</organism>
<feature type="compositionally biased region" description="Low complexity" evidence="1">
    <location>
        <begin position="773"/>
        <end position="795"/>
    </location>
</feature>
<sequence length="887" mass="99214">MVLVPCGNVAWGLLQGYPWWPLYVLDPHKLSRVTKHHGPGHGAIQDDAKKFPKKYRLVYYFGSHDFGLHTTNHLKAWDHDRQTAFVGGYPASACVDEQVVELLGHAIREATDYLTTDRAERTLPYLLPWEQDVTVSAPLRSTDTPPLVDEVAEGETSQQSTTVPSVPLDPDESARETAPSRRRRQLASKRSKKRKVTSDDHSSMKSPPEDKARRQGHRRLSGDATKATTVLTHVKPKNQVPLNTLAWASQENGPWFPVFVCDPSQLNPAVHNLGKLTARVLEIAAQTPEYYRVAYYFGAREFAVIKSIDSLQPWLCPEHDMHVASTQGPAAIKRAEALEDAEAYVAMPGRLPYDPISEYERVAVWRGIIKEEVAVDDIDAATAVDQTQSETSASMDDSREQAAMNEPATPTYESADDERLPTKQRHPRRQSSADREEHKTNQVIELISDDEDENPVQAVRETAPACLHWAPWSIPPPTPPYLDLPDPQDTTWTLNKYVVWAQRKNYPWWPAYVCDPTRLAADLAFLGDAHRLDLGIAKGNQDVFKLVYYFGSHTFGRHPATKPCLKPWHGPDHDVLAQGHPQLANGAYNGLLHEFNFAKEEVEAFLNDVSLTRLLPYMVPSDMDATETPPTAFRLALPLGKTVWVLCPGYPWLPAFVFDPQSTDYERLPGCVHRAMHHATRRSPKPAWLVYCFGKHAFLVQTTRGTIKLWHGDDHDMLVQGYAEAPLLRQQAWAVHTTALKEVDEYHWTSTLPKAVFDSPLDSDEFVDRGDLSSDSARTSGGSGSTSQESSSDGDATVSLDGKPKPAVADLAENFKYNRLQQKQYEDILRASMVPEVQTVPISPPSVMDMTEEASEEVHALANEVDDMPSSDFILELLDDPFQLNGG</sequence>
<protein>
    <submittedName>
        <fullName evidence="4">Aste57867_10670 protein</fullName>
    </submittedName>
</protein>
<dbReference type="PROSITE" id="PS50812">
    <property type="entry name" value="PWWP"/>
    <property type="match status" value="2"/>
</dbReference>
<reference evidence="3" key="2">
    <citation type="submission" date="2019-06" db="EMBL/GenBank/DDBJ databases">
        <title>Genomics analysis of Aphanomyces spp. identifies a new class of oomycete effector associated with host adaptation.</title>
        <authorList>
            <person name="Gaulin E."/>
        </authorList>
    </citation>
    <scope>NUCLEOTIDE SEQUENCE</scope>
    <source>
        <strain evidence="3">CBS 578.67</strain>
    </source>
</reference>
<feature type="region of interest" description="Disordered" evidence="1">
    <location>
        <begin position="137"/>
        <end position="227"/>
    </location>
</feature>
<dbReference type="EMBL" id="CAADRA010005244">
    <property type="protein sequence ID" value="VFT87542.1"/>
    <property type="molecule type" value="Genomic_DNA"/>
</dbReference>
<dbReference type="EMBL" id="VJMH01005223">
    <property type="protein sequence ID" value="KAF0698716.1"/>
    <property type="molecule type" value="Genomic_DNA"/>
</dbReference>
<dbReference type="OrthoDB" id="79590at2759"/>
<feature type="domain" description="PWWP" evidence="2">
    <location>
        <begin position="6"/>
        <end position="66"/>
    </location>
</feature>
<feature type="compositionally biased region" description="Polar residues" evidence="1">
    <location>
        <begin position="386"/>
        <end position="395"/>
    </location>
</feature>
<feature type="region of interest" description="Disordered" evidence="1">
    <location>
        <begin position="381"/>
        <end position="452"/>
    </location>
</feature>
<feature type="compositionally biased region" description="Basic residues" evidence="1">
    <location>
        <begin position="180"/>
        <end position="195"/>
    </location>
</feature>
<evidence type="ECO:0000256" key="1">
    <source>
        <dbReference type="SAM" id="MobiDB-lite"/>
    </source>
</evidence>
<keyword evidence="5" id="KW-1185">Reference proteome</keyword>
<proteinExistence type="predicted"/>
<dbReference type="SUPFAM" id="SSF63748">
    <property type="entry name" value="Tudor/PWWP/MBT"/>
    <property type="match status" value="3"/>
</dbReference>
<evidence type="ECO:0000313" key="4">
    <source>
        <dbReference type="EMBL" id="VFT87542.1"/>
    </source>
</evidence>
<feature type="compositionally biased region" description="Basic and acidic residues" evidence="1">
    <location>
        <begin position="431"/>
        <end position="440"/>
    </location>
</feature>
<evidence type="ECO:0000313" key="5">
    <source>
        <dbReference type="Proteomes" id="UP000332933"/>
    </source>
</evidence>
<gene>
    <name evidence="4" type="primary">Aste57867_10670</name>
    <name evidence="3" type="ORF">As57867_010630</name>
    <name evidence="4" type="ORF">ASTE57867_10670</name>
</gene>